<proteinExistence type="predicted"/>
<feature type="transmembrane region" description="Helical" evidence="1">
    <location>
        <begin position="149"/>
        <end position="171"/>
    </location>
</feature>
<evidence type="ECO:0000313" key="4">
    <source>
        <dbReference type="Proteomes" id="UP001195724"/>
    </source>
</evidence>
<evidence type="ECO:0000259" key="2">
    <source>
        <dbReference type="PROSITE" id="PS50234"/>
    </source>
</evidence>
<dbReference type="RefSeq" id="WP_204844830.1">
    <property type="nucleotide sequence ID" value="NZ_JAFBCL010000001.1"/>
</dbReference>
<comment type="caution">
    <text evidence="3">The sequence shown here is derived from an EMBL/GenBank/DDBJ whole genome shotgun (WGS) entry which is preliminary data.</text>
</comment>
<evidence type="ECO:0000256" key="1">
    <source>
        <dbReference type="SAM" id="Phobius"/>
    </source>
</evidence>
<dbReference type="PROSITE" id="PS50234">
    <property type="entry name" value="VWFA"/>
    <property type="match status" value="1"/>
</dbReference>
<sequence length="477" mass="48051">MTGRTSFTARYWAALTGSHPAGRRGPAPRSARFGHRYLAALAGLPGPVGPPPPAPPTTGAMRSAAVRASAGPAFLLAVPVGKSPPTTGGAGFGARPAARPRAEAGRALVGSGVTGLLDEQRGVVPGRETPHGAVRLRPGVDARVSRWRFGVLVAVVAAGLATALAAVVPLLPAAVHLSPPPPGVVAAPADVVVLVDASAGLGPAELARERQAVELIAASELSPRSTLSVAGFGGAPGLAEVCPRLEPAGAARALRDCLAGLRPAAGGGGTDHGSALAHALTRFEPAGDDRLRLLYLLTGSAGAGSDDAGRLDAALAAARERGVRIRPVGFGAADRATLDRYAAGGAGEACRPARAAVVPGADDLVDAVASVIAAGRCADGQQGLQRARLGPEGVRLPVAVPDGAVAVAVVVLRDDRRVSAALVDPAGRVRRPEEPDLLDVLRVERPLAGRWEVLLSSPPDLAGQEVRVGVVWASEVR</sequence>
<feature type="domain" description="VWFA" evidence="2">
    <location>
        <begin position="190"/>
        <end position="372"/>
    </location>
</feature>
<evidence type="ECO:0000313" key="3">
    <source>
        <dbReference type="EMBL" id="MBM7814267.1"/>
    </source>
</evidence>
<dbReference type="Proteomes" id="UP001195724">
    <property type="component" value="Unassembled WGS sequence"/>
</dbReference>
<reference evidence="3 4" key="1">
    <citation type="submission" date="2021-01" db="EMBL/GenBank/DDBJ databases">
        <title>Sequencing the genomes of 1000 actinobacteria strains.</title>
        <authorList>
            <person name="Klenk H.-P."/>
        </authorList>
    </citation>
    <scope>NUCLEOTIDE SEQUENCE [LARGE SCALE GENOMIC DNA]</scope>
    <source>
        <strain evidence="3 4">DSM 44581</strain>
    </source>
</reference>
<gene>
    <name evidence="3" type="ORF">JOE68_005132</name>
</gene>
<keyword evidence="1" id="KW-0472">Membrane</keyword>
<protein>
    <recommendedName>
        <fullName evidence="2">VWFA domain-containing protein</fullName>
    </recommendedName>
</protein>
<dbReference type="InterPro" id="IPR036465">
    <property type="entry name" value="vWFA_dom_sf"/>
</dbReference>
<dbReference type="EMBL" id="JAFBCL010000001">
    <property type="protein sequence ID" value="MBM7814267.1"/>
    <property type="molecule type" value="Genomic_DNA"/>
</dbReference>
<keyword evidence="4" id="KW-1185">Reference proteome</keyword>
<keyword evidence="1" id="KW-0812">Transmembrane</keyword>
<dbReference type="Pfam" id="PF00092">
    <property type="entry name" value="VWA"/>
    <property type="match status" value="1"/>
</dbReference>
<dbReference type="SUPFAM" id="SSF53300">
    <property type="entry name" value="vWA-like"/>
    <property type="match status" value="1"/>
</dbReference>
<dbReference type="Gene3D" id="3.40.50.410">
    <property type="entry name" value="von Willebrand factor, type A domain"/>
    <property type="match status" value="1"/>
</dbReference>
<accession>A0ABS2SDD1</accession>
<organism evidence="3 4">
    <name type="scientific">Saccharothrix algeriensis</name>
    <dbReference type="NCBI Taxonomy" id="173560"/>
    <lineage>
        <taxon>Bacteria</taxon>
        <taxon>Bacillati</taxon>
        <taxon>Actinomycetota</taxon>
        <taxon>Actinomycetes</taxon>
        <taxon>Pseudonocardiales</taxon>
        <taxon>Pseudonocardiaceae</taxon>
        <taxon>Saccharothrix</taxon>
    </lineage>
</organism>
<dbReference type="SMART" id="SM00327">
    <property type="entry name" value="VWA"/>
    <property type="match status" value="1"/>
</dbReference>
<name>A0ABS2SDD1_9PSEU</name>
<dbReference type="InterPro" id="IPR002035">
    <property type="entry name" value="VWF_A"/>
</dbReference>
<keyword evidence="1" id="KW-1133">Transmembrane helix</keyword>